<evidence type="ECO:0000313" key="3">
    <source>
        <dbReference type="Proteomes" id="UP000245263"/>
    </source>
</evidence>
<dbReference type="InterPro" id="IPR018060">
    <property type="entry name" value="HTH_AraC"/>
</dbReference>
<organism evidence="2 3">
    <name type="scientific">Leptospira kobayashii</name>
    <dbReference type="NCBI Taxonomy" id="1917830"/>
    <lineage>
        <taxon>Bacteria</taxon>
        <taxon>Pseudomonadati</taxon>
        <taxon>Spirochaetota</taxon>
        <taxon>Spirochaetia</taxon>
        <taxon>Leptospirales</taxon>
        <taxon>Leptospiraceae</taxon>
        <taxon>Leptospira</taxon>
    </lineage>
</organism>
<dbReference type="Proteomes" id="UP000245263">
    <property type="component" value="Chromosome 1"/>
</dbReference>
<dbReference type="EMBL" id="AP025028">
    <property type="protein sequence ID" value="BDA78561.1"/>
    <property type="molecule type" value="Genomic_DNA"/>
</dbReference>
<dbReference type="SMART" id="SM00342">
    <property type="entry name" value="HTH_ARAC"/>
    <property type="match status" value="1"/>
</dbReference>
<name>A0ABN6KFM5_9LEPT</name>
<reference evidence="2 3" key="1">
    <citation type="submission" date="2021-08" db="EMBL/GenBank/DDBJ databases">
        <title>Complete genome sequence of Leptospira kobayashii strain E30.</title>
        <authorList>
            <person name="Nakao R."/>
            <person name="Nakamura S."/>
            <person name="Masuzawa T."/>
            <person name="Koizumi N."/>
        </authorList>
    </citation>
    <scope>NUCLEOTIDE SEQUENCE [LARGE SCALE GENOMIC DNA]</scope>
    <source>
        <strain evidence="2 3">E30</strain>
    </source>
</reference>
<dbReference type="Pfam" id="PF20240">
    <property type="entry name" value="DUF6597"/>
    <property type="match status" value="1"/>
</dbReference>
<evidence type="ECO:0000313" key="2">
    <source>
        <dbReference type="EMBL" id="BDA78561.1"/>
    </source>
</evidence>
<dbReference type="RefSeq" id="WP_109018977.1">
    <property type="nucleotide sequence ID" value="NZ_AP025028.1"/>
</dbReference>
<dbReference type="PROSITE" id="PS01124">
    <property type="entry name" value="HTH_ARAC_FAMILY_2"/>
    <property type="match status" value="1"/>
</dbReference>
<feature type="domain" description="HTH araC/xylS-type" evidence="1">
    <location>
        <begin position="130"/>
        <end position="237"/>
    </location>
</feature>
<accession>A0ABN6KFM5</accession>
<sequence length="251" mass="29337">MDDDLKYKHIKPDKSLADFVESFWLLQNLSDSGKQIIVLPDGRIDLIFTQSAKEPFQVVLLGIETQHRQATVTPKMEIFAISFKPLAIEYLFQNNIAILLDKGEILPIDFWDFSVEVLNDFDLFCEIATQKIKSILPKEIDEQKRKLFELIYSSNGALTVQKLSEKVFWSSRQINRYFNQRFGLSLKAYCNIVRFRASFKHISEGKLYPEQNFTDQNHFIKDVKKYAGVTPKELSKNDQFINIILMKHFKI</sequence>
<keyword evidence="3" id="KW-1185">Reference proteome</keyword>
<proteinExistence type="predicted"/>
<dbReference type="InterPro" id="IPR046532">
    <property type="entry name" value="DUF6597"/>
</dbReference>
<gene>
    <name evidence="2" type="ORF">LPTSP3_g14910</name>
</gene>
<evidence type="ECO:0000259" key="1">
    <source>
        <dbReference type="PROSITE" id="PS01124"/>
    </source>
</evidence>
<protein>
    <recommendedName>
        <fullName evidence="1">HTH araC/xylS-type domain-containing protein</fullName>
    </recommendedName>
</protein>
<dbReference type="Gene3D" id="1.10.10.60">
    <property type="entry name" value="Homeodomain-like"/>
    <property type="match status" value="1"/>
</dbReference>